<dbReference type="AlphaFoldDB" id="A0A438MZ23"/>
<dbReference type="InterPro" id="IPR057684">
    <property type="entry name" value="DUF7924"/>
</dbReference>
<feature type="compositionally biased region" description="Basic and acidic residues" evidence="1">
    <location>
        <begin position="29"/>
        <end position="39"/>
    </location>
</feature>
<feature type="region of interest" description="Disordered" evidence="1">
    <location>
        <begin position="1"/>
        <end position="85"/>
    </location>
</feature>
<evidence type="ECO:0000256" key="1">
    <source>
        <dbReference type="SAM" id="MobiDB-lite"/>
    </source>
</evidence>
<feature type="region of interest" description="Disordered" evidence="1">
    <location>
        <begin position="295"/>
        <end position="366"/>
    </location>
</feature>
<dbReference type="Proteomes" id="UP000288859">
    <property type="component" value="Unassembled WGS sequence"/>
</dbReference>
<feature type="compositionally biased region" description="Basic residues" evidence="1">
    <location>
        <begin position="113"/>
        <end position="125"/>
    </location>
</feature>
<dbReference type="OrthoDB" id="5372703at2759"/>
<feature type="compositionally biased region" description="Polar residues" evidence="1">
    <location>
        <begin position="299"/>
        <end position="328"/>
    </location>
</feature>
<organism evidence="3 4">
    <name type="scientific">Exophiala mesophila</name>
    <name type="common">Black yeast-like fungus</name>
    <dbReference type="NCBI Taxonomy" id="212818"/>
    <lineage>
        <taxon>Eukaryota</taxon>
        <taxon>Fungi</taxon>
        <taxon>Dikarya</taxon>
        <taxon>Ascomycota</taxon>
        <taxon>Pezizomycotina</taxon>
        <taxon>Eurotiomycetes</taxon>
        <taxon>Chaetothyriomycetidae</taxon>
        <taxon>Chaetothyriales</taxon>
        <taxon>Herpotrichiellaceae</taxon>
        <taxon>Exophiala</taxon>
    </lineage>
</organism>
<gene>
    <name evidence="3" type="ORF">B0A52_08051</name>
</gene>
<comment type="caution">
    <text evidence="3">The sequence shown here is derived from an EMBL/GenBank/DDBJ whole genome shotgun (WGS) entry which is preliminary data.</text>
</comment>
<evidence type="ECO:0000259" key="2">
    <source>
        <dbReference type="Pfam" id="PF25545"/>
    </source>
</evidence>
<proteinExistence type="predicted"/>
<evidence type="ECO:0000313" key="3">
    <source>
        <dbReference type="EMBL" id="RVX68984.1"/>
    </source>
</evidence>
<accession>A0A438MZ23</accession>
<name>A0A438MZ23_EXOME</name>
<dbReference type="EMBL" id="NAJM01000033">
    <property type="protein sequence ID" value="RVX68984.1"/>
    <property type="molecule type" value="Genomic_DNA"/>
</dbReference>
<dbReference type="Pfam" id="PF25545">
    <property type="entry name" value="DUF7924"/>
    <property type="match status" value="1"/>
</dbReference>
<protein>
    <recommendedName>
        <fullName evidence="2">DUF7924 domain-containing protein</fullName>
    </recommendedName>
</protein>
<evidence type="ECO:0000313" key="4">
    <source>
        <dbReference type="Proteomes" id="UP000288859"/>
    </source>
</evidence>
<feature type="region of interest" description="Disordered" evidence="1">
    <location>
        <begin position="100"/>
        <end position="132"/>
    </location>
</feature>
<feature type="domain" description="DUF7924" evidence="2">
    <location>
        <begin position="421"/>
        <end position="553"/>
    </location>
</feature>
<reference evidence="3 4" key="1">
    <citation type="submission" date="2017-03" db="EMBL/GenBank/DDBJ databases">
        <title>Genomes of endolithic fungi from Antarctica.</title>
        <authorList>
            <person name="Coleine C."/>
            <person name="Masonjones S."/>
            <person name="Stajich J.E."/>
        </authorList>
    </citation>
    <scope>NUCLEOTIDE SEQUENCE [LARGE SCALE GENOMIC DNA]</scope>
    <source>
        <strain evidence="3 4">CCFEE 6314</strain>
    </source>
</reference>
<sequence length="567" mass="62641">MECSNSPSIVHAEKDPAPYKTSLTTSTHIRTDGKAKDYRPASAASKIREQSPSPPSQTHGSKTDTERSQSHNPRADVGAEGGILHVKKHIQRRTLARGLQEDAEAEPETLKAQHLRPSTKSRRLPPKADPLSKDNLRLFNEVMDPGTYSIPLLKRTSSRRSIGTSEPETVRSQRSSNTAAYYRYKGLAAADIIIHADPPDDIQAVVDRIVNAEISDDRRDHLRDISIGFHRACKETVKAAAGEDDFIDILYTALKAMSTDTILFRAKADWREELKPVPPQLDLDLSFLGDLKAIESRQGGPNDTSAPPPKRQQQSTSQTYISPQSSSVDAVDSTPDDRPPADTAFPISRPSQEKPRESYPIKTPRPDLSIGLKETAVFMALSRSRNGTVTWAKRFLEKLENTRVSSERDGLMEPLLVTIPTQRASDLVFPFAVVEGKAYSTGKQVFEAQNQAAVSGASALKIQLSLNELTKRSTSTDALDSPSKEQAPLFFSICTEGPSHELWAHYTHIEDDFRKFNMKLLKICNGILLEGVEDFIIAVDNVLRWGTGPFLESVVERLGKVAKKTGV</sequence>